<reference evidence="3" key="1">
    <citation type="submission" date="2023-10" db="EMBL/GenBank/DDBJ databases">
        <authorList>
            <person name="Chen Y."/>
            <person name="Shah S."/>
            <person name="Dougan E. K."/>
            <person name="Thang M."/>
            <person name="Chan C."/>
        </authorList>
    </citation>
    <scope>NUCLEOTIDE SEQUENCE [LARGE SCALE GENOMIC DNA]</scope>
</reference>
<keyword evidence="1" id="KW-1133">Transmembrane helix</keyword>
<comment type="caution">
    <text evidence="3">The sequence shown here is derived from an EMBL/GenBank/DDBJ whole genome shotgun (WGS) entry which is preliminary data.</text>
</comment>
<evidence type="ECO:0000313" key="4">
    <source>
        <dbReference type="Proteomes" id="UP001189429"/>
    </source>
</evidence>
<name>A0ABN9UPX5_9DINO</name>
<evidence type="ECO:0000256" key="1">
    <source>
        <dbReference type="SAM" id="Phobius"/>
    </source>
</evidence>
<dbReference type="InterPro" id="IPR029052">
    <property type="entry name" value="Metallo-depent_PP-like"/>
</dbReference>
<protein>
    <recommendedName>
        <fullName evidence="2">Calcineurin-like phosphoesterase domain-containing protein</fullName>
    </recommendedName>
</protein>
<dbReference type="EMBL" id="CAUYUJ010015974">
    <property type="protein sequence ID" value="CAK0860411.1"/>
    <property type="molecule type" value="Genomic_DNA"/>
</dbReference>
<dbReference type="Gene3D" id="3.60.21.10">
    <property type="match status" value="1"/>
</dbReference>
<dbReference type="InterPro" id="IPR004843">
    <property type="entry name" value="Calcineurin-like_PHP"/>
</dbReference>
<evidence type="ECO:0000313" key="3">
    <source>
        <dbReference type="EMBL" id="CAK0860411.1"/>
    </source>
</evidence>
<dbReference type="Pfam" id="PF00149">
    <property type="entry name" value="Metallophos"/>
    <property type="match status" value="1"/>
</dbReference>
<evidence type="ECO:0000259" key="2">
    <source>
        <dbReference type="Pfam" id="PF00149"/>
    </source>
</evidence>
<dbReference type="PANTHER" id="PTHR46546:SF4">
    <property type="entry name" value="SHEWANELLA-LIKE PROTEIN PHOSPHATASE 1"/>
    <property type="match status" value="1"/>
</dbReference>
<dbReference type="PANTHER" id="PTHR46546">
    <property type="entry name" value="SHEWANELLA-LIKE PROTEIN PHOSPHATASE 1"/>
    <property type="match status" value="1"/>
</dbReference>
<dbReference type="Proteomes" id="UP001189429">
    <property type="component" value="Unassembled WGS sequence"/>
</dbReference>
<accession>A0ABN9UPX5</accession>
<organism evidence="3 4">
    <name type="scientific">Prorocentrum cordatum</name>
    <dbReference type="NCBI Taxonomy" id="2364126"/>
    <lineage>
        <taxon>Eukaryota</taxon>
        <taxon>Sar</taxon>
        <taxon>Alveolata</taxon>
        <taxon>Dinophyceae</taxon>
        <taxon>Prorocentrales</taxon>
        <taxon>Prorocentraceae</taxon>
        <taxon>Prorocentrum</taxon>
    </lineage>
</organism>
<gene>
    <name evidence="3" type="ORF">PCOR1329_LOCUS49386</name>
</gene>
<feature type="domain" description="Calcineurin-like phosphoesterase" evidence="2">
    <location>
        <begin position="35"/>
        <end position="143"/>
    </location>
</feature>
<proteinExistence type="predicted"/>
<sequence>MIVYVTRILQWGLVCRASRVLPGHVSMWSRHVFSVGDLHGDYEALSSILQRLGLTTATGRWSGGTATLVQTGDVVDRGPSSQKLLRAFSQLQEEAALAGGRVVLLYGNHEVMEMQGDTSYVNADELSGAGGLEVWSRLWSPAGDMGRLVRGRLQAVAVVGGVLFSHAGVLPQLAAPFSGQGSDAASSLNALVQRVLEGSKEELGSIGHVDAVVEKAYMTWHEASVANGVNHTSFLAVNPGLVFGEHGPFWCHFFGTDGNETKVCEWLNRTLAAFGASRMVVGHMPQAAGRVRPRCSGRLLLADTDISEAMQGAGLNHPSAVEFDTHTGEAFAHYWPPRKEGLVSCGGHRAASCALCGDSMSWCNGQCSWLEGRCQALHPSLPPEGVREALPQVAPTTMPRGSPSVSRDAAGMAASVRPPRALRNFTFRHTADTGPLVDEFGIITGIIILVNVFFAAVVLQNMSGTFFCGSRRASNRRPLRALCSCGCLRRRLRYRSG</sequence>
<keyword evidence="4" id="KW-1185">Reference proteome</keyword>
<keyword evidence="1" id="KW-0472">Membrane</keyword>
<keyword evidence="1" id="KW-0812">Transmembrane</keyword>
<dbReference type="SUPFAM" id="SSF56300">
    <property type="entry name" value="Metallo-dependent phosphatases"/>
    <property type="match status" value="1"/>
</dbReference>
<feature type="transmembrane region" description="Helical" evidence="1">
    <location>
        <begin position="440"/>
        <end position="462"/>
    </location>
</feature>